<dbReference type="Proteomes" id="UP000195772">
    <property type="component" value="Unassembled WGS sequence"/>
</dbReference>
<feature type="transmembrane region" description="Helical" evidence="1">
    <location>
        <begin position="21"/>
        <end position="44"/>
    </location>
</feature>
<evidence type="ECO:0000259" key="2">
    <source>
        <dbReference type="PROSITE" id="PS51462"/>
    </source>
</evidence>
<feature type="domain" description="Nudix hydrolase" evidence="2">
    <location>
        <begin position="248"/>
        <end position="402"/>
    </location>
</feature>
<dbReference type="Gene3D" id="3.90.79.10">
    <property type="entry name" value="Nucleoside Triphosphate Pyrophosphohydrolase"/>
    <property type="match status" value="1"/>
</dbReference>
<keyword evidence="1" id="KW-1133">Transmembrane helix</keyword>
<dbReference type="InterPro" id="IPR015797">
    <property type="entry name" value="NUDIX_hydrolase-like_dom_sf"/>
</dbReference>
<keyword evidence="1" id="KW-0472">Membrane</keyword>
<reference evidence="4" key="1">
    <citation type="submission" date="2017-04" db="EMBL/GenBank/DDBJ databases">
        <title>Function of individual gut microbiota members based on whole genome sequencing of pure cultures obtained from chicken caecum.</title>
        <authorList>
            <person name="Medvecky M."/>
            <person name="Cejkova D."/>
            <person name="Polansky O."/>
            <person name="Karasova D."/>
            <person name="Kubasova T."/>
            <person name="Cizek A."/>
            <person name="Rychlik I."/>
        </authorList>
    </citation>
    <scope>NUCLEOTIDE SEQUENCE [LARGE SCALE GENOMIC DNA]</scope>
    <source>
        <strain evidence="4">An90</strain>
    </source>
</reference>
<organism evidence="3 4">
    <name type="scientific">Alistipes onderdonkii</name>
    <dbReference type="NCBI Taxonomy" id="328813"/>
    <lineage>
        <taxon>Bacteria</taxon>
        <taxon>Pseudomonadati</taxon>
        <taxon>Bacteroidota</taxon>
        <taxon>Bacteroidia</taxon>
        <taxon>Bacteroidales</taxon>
        <taxon>Rikenellaceae</taxon>
        <taxon>Alistipes</taxon>
    </lineage>
</organism>
<dbReference type="PROSITE" id="PS51462">
    <property type="entry name" value="NUDIX"/>
    <property type="match status" value="1"/>
</dbReference>
<accession>A0A1Y3R198</accession>
<feature type="transmembrane region" description="Helical" evidence="1">
    <location>
        <begin position="56"/>
        <end position="75"/>
    </location>
</feature>
<evidence type="ECO:0000256" key="1">
    <source>
        <dbReference type="SAM" id="Phobius"/>
    </source>
</evidence>
<proteinExistence type="predicted"/>
<dbReference type="RefSeq" id="WP_087401081.1">
    <property type="nucleotide sequence ID" value="NZ_NFHB01000001.1"/>
</dbReference>
<sequence length="428" mass="48969">MDKIWTSAKVKIRNRLDFIRYGQRIGYINIVAIVIDLAILLYSAIDYQTLMQTGNLFLFLFLVFTTLIWQTVCFVKDFYAYTHKTAYYNLQDIYRHKTPEAADELDEIYTAAPIAFPGTVLRHGDNIDRLLQGDRPIHAILCTDKEKRVLKYIKNYRDILLPFLNGKWHEMKNRNGSFYNERKLCMASEFGESGGQWYVRVCKGCYYNSYLTNVIYAKKLSHQSGWGMTPPANIANYPVRRLEKSVMSDHIGISTLAVTTDGYVIILHQNDKALTSTDRLTPSGSGSVDFSDLRPDSDFRETLKAAAERELREETNLPAGQIGHTEVIGFYRDLGRGGKPEFCCLTRLNASSFEIAELEPSCEEQRDDFETYQILGETGALDGKDFGRFSDMALNLSPGCEEEHPSLALYMCYIMLCRYFGKEIPVRN</sequence>
<dbReference type="SUPFAM" id="SSF55811">
    <property type="entry name" value="Nudix"/>
    <property type="match status" value="1"/>
</dbReference>
<comment type="caution">
    <text evidence="3">The sequence shown here is derived from an EMBL/GenBank/DDBJ whole genome shotgun (WGS) entry which is preliminary data.</text>
</comment>
<name>A0A1Y3R198_9BACT</name>
<dbReference type="InterPro" id="IPR000086">
    <property type="entry name" value="NUDIX_hydrolase_dom"/>
</dbReference>
<keyword evidence="1" id="KW-0812">Transmembrane</keyword>
<protein>
    <recommendedName>
        <fullName evidence="2">Nudix hydrolase domain-containing protein</fullName>
    </recommendedName>
</protein>
<dbReference type="EMBL" id="NFHB01000001">
    <property type="protein sequence ID" value="OUN05075.1"/>
    <property type="molecule type" value="Genomic_DNA"/>
</dbReference>
<dbReference type="eggNOG" id="ENOG50330FD">
    <property type="taxonomic scope" value="Bacteria"/>
</dbReference>
<dbReference type="AlphaFoldDB" id="A0A1Y3R198"/>
<evidence type="ECO:0000313" key="4">
    <source>
        <dbReference type="Proteomes" id="UP000195772"/>
    </source>
</evidence>
<dbReference type="OrthoDB" id="1190494at2"/>
<gene>
    <name evidence="3" type="ORF">B5G41_01895</name>
</gene>
<evidence type="ECO:0000313" key="3">
    <source>
        <dbReference type="EMBL" id="OUN05075.1"/>
    </source>
</evidence>